<dbReference type="EMBL" id="ABCS01000119">
    <property type="protein sequence ID" value="EDM74691.1"/>
    <property type="molecule type" value="Genomic_DNA"/>
</dbReference>
<evidence type="ECO:0000259" key="6">
    <source>
        <dbReference type="SMART" id="SM00849"/>
    </source>
</evidence>
<dbReference type="PANTHER" id="PTHR46233:SF3">
    <property type="entry name" value="HYDROXYACYLGLUTATHIONE HYDROLASE GLOC"/>
    <property type="match status" value="1"/>
</dbReference>
<gene>
    <name evidence="7" type="ORF">PPSIR1_06601</name>
</gene>
<dbReference type="SMART" id="SM00849">
    <property type="entry name" value="Lactamase_B"/>
    <property type="match status" value="1"/>
</dbReference>
<dbReference type="STRING" id="391625.PPSIR1_06601"/>
<feature type="transmembrane region" description="Helical" evidence="5">
    <location>
        <begin position="26"/>
        <end position="47"/>
    </location>
</feature>
<dbReference type="GO" id="GO:0016787">
    <property type="term" value="F:hydrolase activity"/>
    <property type="evidence" value="ECO:0007669"/>
    <property type="project" value="UniProtKB-KW"/>
</dbReference>
<dbReference type="AlphaFoldDB" id="A6GHH4"/>
<dbReference type="InterPro" id="IPR036866">
    <property type="entry name" value="RibonucZ/Hydroxyglut_hydro"/>
</dbReference>
<evidence type="ECO:0000313" key="7">
    <source>
        <dbReference type="EMBL" id="EDM74691.1"/>
    </source>
</evidence>
<dbReference type="SUPFAM" id="SSF56281">
    <property type="entry name" value="Metallo-hydrolase/oxidoreductase"/>
    <property type="match status" value="1"/>
</dbReference>
<dbReference type="InterPro" id="IPR001279">
    <property type="entry name" value="Metallo-B-lactamas"/>
</dbReference>
<dbReference type="GO" id="GO:0046872">
    <property type="term" value="F:metal ion binding"/>
    <property type="evidence" value="ECO:0007669"/>
    <property type="project" value="UniProtKB-KW"/>
</dbReference>
<evidence type="ECO:0000256" key="3">
    <source>
        <dbReference type="ARBA" id="ARBA00022801"/>
    </source>
</evidence>
<dbReference type="Gene3D" id="3.60.15.10">
    <property type="entry name" value="Ribonuclease Z/Hydroxyacylglutathione hydrolase-like"/>
    <property type="match status" value="1"/>
</dbReference>
<organism evidence="7 8">
    <name type="scientific">Plesiocystis pacifica SIR-1</name>
    <dbReference type="NCBI Taxonomy" id="391625"/>
    <lineage>
        <taxon>Bacteria</taxon>
        <taxon>Pseudomonadati</taxon>
        <taxon>Myxococcota</taxon>
        <taxon>Polyangia</taxon>
        <taxon>Nannocystales</taxon>
        <taxon>Nannocystaceae</taxon>
        <taxon>Plesiocystis</taxon>
    </lineage>
</organism>
<proteinExistence type="predicted"/>
<reference evidence="7 8" key="1">
    <citation type="submission" date="2007-06" db="EMBL/GenBank/DDBJ databases">
        <authorList>
            <person name="Shimkets L."/>
            <person name="Ferriera S."/>
            <person name="Johnson J."/>
            <person name="Kravitz S."/>
            <person name="Beeson K."/>
            <person name="Sutton G."/>
            <person name="Rogers Y.-H."/>
            <person name="Friedman R."/>
            <person name="Frazier M."/>
            <person name="Venter J.C."/>
        </authorList>
    </citation>
    <scope>NUCLEOTIDE SEQUENCE [LARGE SCALE GENOMIC DNA]</scope>
    <source>
        <strain evidence="7 8">SIR-1</strain>
    </source>
</reference>
<comment type="caution">
    <text evidence="7">The sequence shown here is derived from an EMBL/GenBank/DDBJ whole genome shotgun (WGS) entry which is preliminary data.</text>
</comment>
<evidence type="ECO:0000256" key="5">
    <source>
        <dbReference type="SAM" id="Phobius"/>
    </source>
</evidence>
<feature type="domain" description="Metallo-beta-lactamase" evidence="6">
    <location>
        <begin position="100"/>
        <end position="278"/>
    </location>
</feature>
<keyword evidence="4" id="KW-0862">Zinc</keyword>
<keyword evidence="5" id="KW-0472">Membrane</keyword>
<keyword evidence="2" id="KW-0479">Metal-binding</keyword>
<dbReference type="PANTHER" id="PTHR46233">
    <property type="entry name" value="HYDROXYACYLGLUTATHIONE HYDROLASE GLOC"/>
    <property type="match status" value="1"/>
</dbReference>
<keyword evidence="5" id="KW-1133">Transmembrane helix</keyword>
<evidence type="ECO:0000256" key="1">
    <source>
        <dbReference type="ARBA" id="ARBA00001947"/>
    </source>
</evidence>
<dbReference type="OrthoDB" id="9802248at2"/>
<dbReference type="RefSeq" id="WP_006976161.1">
    <property type="nucleotide sequence ID" value="NZ_ABCS01000119.1"/>
</dbReference>
<dbReference type="InterPro" id="IPR051453">
    <property type="entry name" value="MBL_Glyoxalase_II"/>
</dbReference>
<dbReference type="eggNOG" id="COG0491">
    <property type="taxonomic scope" value="Bacteria"/>
</dbReference>
<keyword evidence="8" id="KW-1185">Reference proteome</keyword>
<keyword evidence="5" id="KW-0812">Transmembrane</keyword>
<comment type="cofactor">
    <cofactor evidence="1">
        <name>Zn(2+)</name>
        <dbReference type="ChEBI" id="CHEBI:29105"/>
    </cofactor>
</comment>
<dbReference type="Pfam" id="PF00753">
    <property type="entry name" value="Lactamase_B"/>
    <property type="match status" value="1"/>
</dbReference>
<evidence type="ECO:0000256" key="2">
    <source>
        <dbReference type="ARBA" id="ARBA00022723"/>
    </source>
</evidence>
<protein>
    <submittedName>
        <fullName evidence="7">Beta-lactamase-like protein</fullName>
    </submittedName>
</protein>
<evidence type="ECO:0000313" key="8">
    <source>
        <dbReference type="Proteomes" id="UP000005801"/>
    </source>
</evidence>
<accession>A6GHH4</accession>
<sequence length="351" mass="39244">MDRSLAIDYERLASMDTKIKKTRKRLLLRVAAGLSAAALVLAVVGVWQRHNLLAHVLRLRPELAPQAPAEEGVEWFDDYYTVEELAPGLYAIGEPRYHQLNYNYLIVGEREALLFDAGPGVRDIRPVVRSLTSLPYTAVFSHLHYDHVAHGQFERLAMVDLPHLRARAGEAGALPLLAKEHLGHVEGIEAPVLQVTRWLAPDETIELGGRRVRVLYTPGHTTDSISLYDEDARILLSGDWFTEYLGIFLSNGSNREMRASIQLALATVSPEVTIYPAHKYEPGTRAPRPLGYTDLEAALAGMDAVIEGQLRPSSRLYPTRFDLSDRVVLYADIPMLQRNVVSYPELLPPDP</sequence>
<dbReference type="Proteomes" id="UP000005801">
    <property type="component" value="Unassembled WGS sequence"/>
</dbReference>
<evidence type="ECO:0000256" key="4">
    <source>
        <dbReference type="ARBA" id="ARBA00022833"/>
    </source>
</evidence>
<name>A6GHH4_9BACT</name>
<keyword evidence="3" id="KW-0378">Hydrolase</keyword>